<dbReference type="InterPro" id="IPR008927">
    <property type="entry name" value="6-PGluconate_DH-like_C_sf"/>
</dbReference>
<dbReference type="InterPro" id="IPR013328">
    <property type="entry name" value="6PGD_dom2"/>
</dbReference>
<gene>
    <name evidence="9" type="ORF">J4H91_07185</name>
</gene>
<evidence type="ECO:0000256" key="1">
    <source>
        <dbReference type="ARBA" id="ARBA00006541"/>
    </source>
</evidence>
<sequence length="486" mass="51518">MTGLHSSSLSEAHDNVVIPFYSREGVAPGIVHLGLGGFARAHLAMYLDALLAAGGDPAWSLSGVGLMPGDAAMRDALAAQDRLYTLVTRATADDAEARIIGSIAEYLFAPDDPEAVVERLAAPTTHLVTLTVTEAGYGRGEHGFDLDRAGARADAQPGATPTTAWGFLAAALRRRRERGLPAFTVLSCDNMPGNGEIAREALLGFASSADPGLAEWIAAEVAFPSCMVDRITPATTDRDREETAVLTGLDDRWPVCSERFAQWVIEDRFSGPRPPVERVGAQLVADVAPYESMKLRLLNASHQVMSYLGLLAGFAEVHEVCDDPDFARFLADYMAEEATPTLDEVPGIDLAEYRAQLLRRFRNRAIRDTLARQVVDGSSRIPVFLLPVIADLATAGRPFPRSALVLAAWHACLAGGAADPSSRLITADARLGELEAAAAADPGGADGFLDAVYGAAVPGAVRDAVRAAATALRELGPREAVRSLAD</sequence>
<comment type="similarity">
    <text evidence="1">Belongs to the mannitol dehydrogenase family.</text>
</comment>
<comment type="catalytic activity">
    <reaction evidence="6">
        <text>D-mannitol 1-phosphate + NAD(+) = beta-D-fructose 6-phosphate + NADH + H(+)</text>
        <dbReference type="Rhea" id="RHEA:19661"/>
        <dbReference type="ChEBI" id="CHEBI:15378"/>
        <dbReference type="ChEBI" id="CHEBI:57540"/>
        <dbReference type="ChEBI" id="CHEBI:57634"/>
        <dbReference type="ChEBI" id="CHEBI:57945"/>
        <dbReference type="ChEBI" id="CHEBI:61381"/>
        <dbReference type="EC" id="1.1.1.17"/>
    </reaction>
</comment>
<reference evidence="9" key="1">
    <citation type="submission" date="2021-03" db="EMBL/GenBank/DDBJ databases">
        <title>Leucobacter chromiisoli sp. nov., isolated from chromium-containing soil of chemical plant.</title>
        <authorList>
            <person name="Xu Z."/>
        </authorList>
    </citation>
    <scope>NUCLEOTIDE SEQUENCE</scope>
    <source>
        <strain evidence="9">A2</strain>
    </source>
</reference>
<dbReference type="InterPro" id="IPR013118">
    <property type="entry name" value="Mannitol_DH_C"/>
</dbReference>
<dbReference type="EC" id="1.1.1.17" evidence="2"/>
<dbReference type="AlphaFoldDB" id="A0A939RWJ5"/>
<dbReference type="Pfam" id="PF01232">
    <property type="entry name" value="Mannitol_dh"/>
    <property type="match status" value="1"/>
</dbReference>
<keyword evidence="10" id="KW-1185">Reference proteome</keyword>
<feature type="domain" description="Mannitol dehydrogenase C-terminal" evidence="8">
    <location>
        <begin position="286"/>
        <end position="435"/>
    </location>
</feature>
<dbReference type="SUPFAM" id="SSF51735">
    <property type="entry name" value="NAD(P)-binding Rossmann-fold domains"/>
    <property type="match status" value="1"/>
</dbReference>
<keyword evidence="4" id="KW-0560">Oxidoreductase</keyword>
<dbReference type="GO" id="GO:0019594">
    <property type="term" value="P:mannitol metabolic process"/>
    <property type="evidence" value="ECO:0007669"/>
    <property type="project" value="InterPro"/>
</dbReference>
<dbReference type="InterPro" id="IPR013131">
    <property type="entry name" value="Mannitol_DH_N"/>
</dbReference>
<evidence type="ECO:0000256" key="3">
    <source>
        <dbReference type="ARBA" id="ARBA00016219"/>
    </source>
</evidence>
<dbReference type="GO" id="GO:0008926">
    <property type="term" value="F:mannitol-1-phosphate 5-dehydrogenase activity"/>
    <property type="evidence" value="ECO:0007669"/>
    <property type="project" value="UniProtKB-EC"/>
</dbReference>
<dbReference type="InterPro" id="IPR023027">
    <property type="entry name" value="Mannitol_DH_CS"/>
</dbReference>
<dbReference type="PRINTS" id="PR00084">
    <property type="entry name" value="MTLDHDRGNASE"/>
</dbReference>
<feature type="domain" description="Mannitol dehydrogenase N-terminal" evidence="7">
    <location>
        <begin position="29"/>
        <end position="277"/>
    </location>
</feature>
<evidence type="ECO:0000256" key="5">
    <source>
        <dbReference type="ARBA" id="ARBA00023027"/>
    </source>
</evidence>
<evidence type="ECO:0000259" key="8">
    <source>
        <dbReference type="Pfam" id="PF08125"/>
    </source>
</evidence>
<dbReference type="Pfam" id="PF08125">
    <property type="entry name" value="Mannitol_dh_C"/>
    <property type="match status" value="1"/>
</dbReference>
<dbReference type="GO" id="GO:0046029">
    <property type="term" value="F:mannitol dehydrogenase activity"/>
    <property type="evidence" value="ECO:0007669"/>
    <property type="project" value="TreeGrafter"/>
</dbReference>
<dbReference type="Proteomes" id="UP000664398">
    <property type="component" value="Unassembled WGS sequence"/>
</dbReference>
<dbReference type="SUPFAM" id="SSF48179">
    <property type="entry name" value="6-phosphogluconate dehydrogenase C-terminal domain-like"/>
    <property type="match status" value="1"/>
</dbReference>
<evidence type="ECO:0000259" key="7">
    <source>
        <dbReference type="Pfam" id="PF01232"/>
    </source>
</evidence>
<keyword evidence="5" id="KW-0520">NAD</keyword>
<evidence type="ECO:0000256" key="6">
    <source>
        <dbReference type="ARBA" id="ARBA00048615"/>
    </source>
</evidence>
<comment type="caution">
    <text evidence="9">The sequence shown here is derived from an EMBL/GenBank/DDBJ whole genome shotgun (WGS) entry which is preliminary data.</text>
</comment>
<protein>
    <recommendedName>
        <fullName evidence="3">Mannitol-1-phosphate 5-dehydrogenase</fullName>
        <ecNumber evidence="2">1.1.1.17</ecNumber>
    </recommendedName>
</protein>
<dbReference type="Gene3D" id="1.10.1040.10">
    <property type="entry name" value="N-(1-d-carboxylethyl)-l-norvaline Dehydrogenase, domain 2"/>
    <property type="match status" value="1"/>
</dbReference>
<dbReference type="InterPro" id="IPR000669">
    <property type="entry name" value="Mannitol_DH"/>
</dbReference>
<evidence type="ECO:0000313" key="10">
    <source>
        <dbReference type="Proteomes" id="UP000664398"/>
    </source>
</evidence>
<evidence type="ECO:0000313" key="9">
    <source>
        <dbReference type="EMBL" id="MBO1805102.1"/>
    </source>
</evidence>
<dbReference type="PROSITE" id="PS00974">
    <property type="entry name" value="MANNITOL_DHGENASE"/>
    <property type="match status" value="1"/>
</dbReference>
<dbReference type="RefSeq" id="WP_208045582.1">
    <property type="nucleotide sequence ID" value="NZ_JAGDYL010000009.1"/>
</dbReference>
<evidence type="ECO:0000256" key="2">
    <source>
        <dbReference type="ARBA" id="ARBA00012939"/>
    </source>
</evidence>
<name>A0A939RWJ5_9MICO</name>
<dbReference type="Gene3D" id="3.40.50.720">
    <property type="entry name" value="NAD(P)-binding Rossmann-like Domain"/>
    <property type="match status" value="1"/>
</dbReference>
<dbReference type="InterPro" id="IPR036291">
    <property type="entry name" value="NAD(P)-bd_dom_sf"/>
</dbReference>
<dbReference type="PANTHER" id="PTHR43362">
    <property type="entry name" value="MANNITOL DEHYDROGENASE DSF1-RELATED"/>
    <property type="match status" value="1"/>
</dbReference>
<dbReference type="InterPro" id="IPR050988">
    <property type="entry name" value="Mannitol_DH/Oxidoreductase"/>
</dbReference>
<evidence type="ECO:0000256" key="4">
    <source>
        <dbReference type="ARBA" id="ARBA00023002"/>
    </source>
</evidence>
<dbReference type="EMBL" id="JAGDYL010000009">
    <property type="protein sequence ID" value="MBO1805102.1"/>
    <property type="molecule type" value="Genomic_DNA"/>
</dbReference>
<organism evidence="9 10">
    <name type="scientific">Leucobacter ruminantium</name>
    <dbReference type="NCBI Taxonomy" id="1289170"/>
    <lineage>
        <taxon>Bacteria</taxon>
        <taxon>Bacillati</taxon>
        <taxon>Actinomycetota</taxon>
        <taxon>Actinomycetes</taxon>
        <taxon>Micrococcales</taxon>
        <taxon>Microbacteriaceae</taxon>
        <taxon>Leucobacter</taxon>
    </lineage>
</organism>
<accession>A0A939RWJ5</accession>
<dbReference type="PANTHER" id="PTHR43362:SF1">
    <property type="entry name" value="MANNITOL DEHYDROGENASE 2-RELATED"/>
    <property type="match status" value="1"/>
</dbReference>
<proteinExistence type="inferred from homology"/>